<dbReference type="CDD" id="cd11740">
    <property type="entry name" value="YajQ_like"/>
    <property type="match status" value="1"/>
</dbReference>
<gene>
    <name evidence="4" type="ORF">PG2T_04650</name>
</gene>
<dbReference type="Proteomes" id="UP000092952">
    <property type="component" value="Chromosome"/>
</dbReference>
<dbReference type="SUPFAM" id="SSF89963">
    <property type="entry name" value="YajQ-like"/>
    <property type="match status" value="2"/>
</dbReference>
<dbReference type="GO" id="GO:0000166">
    <property type="term" value="F:nucleotide binding"/>
    <property type="evidence" value="ECO:0007669"/>
    <property type="project" value="UniProtKB-UniRule"/>
</dbReference>
<dbReference type="Gene3D" id="3.30.70.860">
    <property type="match status" value="1"/>
</dbReference>
<evidence type="ECO:0000256" key="2">
    <source>
        <dbReference type="ARBA" id="ARBA00093450"/>
    </source>
</evidence>
<dbReference type="HAMAP" id="MF_00632">
    <property type="entry name" value="UPF0234"/>
    <property type="match status" value="1"/>
</dbReference>
<proteinExistence type="inferred from homology"/>
<dbReference type="InParanoid" id="A0A1B1YS59"/>
<dbReference type="GO" id="GO:0005829">
    <property type="term" value="C:cytosol"/>
    <property type="evidence" value="ECO:0007669"/>
    <property type="project" value="TreeGrafter"/>
</dbReference>
<dbReference type="Gene3D" id="3.30.70.990">
    <property type="entry name" value="YajQ-like, domain 2"/>
    <property type="match status" value="1"/>
</dbReference>
<dbReference type="STRING" id="1810504.PG2T_04650"/>
<name>A0A1B1YS59_9GAMM</name>
<dbReference type="InterPro" id="IPR007551">
    <property type="entry name" value="YajQ/Smlt4090-like"/>
</dbReference>
<dbReference type="KEGG" id="gbi:PG2T_04650"/>
<evidence type="ECO:0000256" key="1">
    <source>
        <dbReference type="ARBA" id="ARBA00022741"/>
    </source>
</evidence>
<protein>
    <recommendedName>
        <fullName evidence="3">Nucleotide-binding protein PG2T_04650</fullName>
    </recommendedName>
</protein>
<accession>A0A1B1YS59</accession>
<dbReference type="PANTHER" id="PTHR30476:SF0">
    <property type="entry name" value="UPF0234 PROTEIN YAJQ"/>
    <property type="match status" value="1"/>
</dbReference>
<comment type="function">
    <text evidence="3">Nucleotide-binding protein.</text>
</comment>
<evidence type="ECO:0000256" key="3">
    <source>
        <dbReference type="HAMAP-Rule" id="MF_00632"/>
    </source>
</evidence>
<comment type="similarity">
    <text evidence="2 3">Belongs to the YajQ family.</text>
</comment>
<reference evidence="5" key="1">
    <citation type="submission" date="2016-03" db="EMBL/GenBank/DDBJ databases">
        <title>Complete genome sequence of Solimmundus cernigliae, representing a novel lineage of polycyclic aromatic hydrocarbon degraders within the Gammaproteobacteria.</title>
        <authorList>
            <person name="Singleton D.R."/>
            <person name="Dickey A.N."/>
            <person name="Scholl E.H."/>
            <person name="Wright F.A."/>
            <person name="Aitken M.D."/>
        </authorList>
    </citation>
    <scope>NUCLEOTIDE SEQUENCE [LARGE SCALE GENOMIC DNA]</scope>
    <source>
        <strain evidence="5">TR3.2</strain>
    </source>
</reference>
<dbReference type="FunCoup" id="A0A1B1YS59">
    <property type="interactions" value="316"/>
</dbReference>
<dbReference type="RefSeq" id="WP_068803047.1">
    <property type="nucleotide sequence ID" value="NZ_CP014671.1"/>
</dbReference>
<dbReference type="InterPro" id="IPR035570">
    <property type="entry name" value="UPF0234_N"/>
</dbReference>
<evidence type="ECO:0000313" key="4">
    <source>
        <dbReference type="EMBL" id="ANX03549.1"/>
    </source>
</evidence>
<keyword evidence="1 3" id="KW-0547">Nucleotide-binding</keyword>
<dbReference type="OrthoDB" id="9801447at2"/>
<dbReference type="InterPro" id="IPR035571">
    <property type="entry name" value="UPF0234-like_C"/>
</dbReference>
<dbReference type="AlphaFoldDB" id="A0A1B1YS59"/>
<keyword evidence="5" id="KW-1185">Reference proteome</keyword>
<dbReference type="PANTHER" id="PTHR30476">
    <property type="entry name" value="UPF0234 PROTEIN YAJQ"/>
    <property type="match status" value="1"/>
</dbReference>
<organism evidence="4 5">
    <name type="scientific">Immundisolibacter cernigliae</name>
    <dbReference type="NCBI Taxonomy" id="1810504"/>
    <lineage>
        <taxon>Bacteria</taxon>
        <taxon>Pseudomonadati</taxon>
        <taxon>Pseudomonadota</taxon>
        <taxon>Gammaproteobacteria</taxon>
        <taxon>Immundisolibacterales</taxon>
        <taxon>Immundisolibacteraceae</taxon>
        <taxon>Immundisolibacter</taxon>
    </lineage>
</organism>
<evidence type="ECO:0000313" key="5">
    <source>
        <dbReference type="Proteomes" id="UP000092952"/>
    </source>
</evidence>
<dbReference type="Pfam" id="PF04461">
    <property type="entry name" value="YajQ"/>
    <property type="match status" value="1"/>
</dbReference>
<dbReference type="NCBIfam" id="NF003819">
    <property type="entry name" value="PRK05412.1"/>
    <property type="match status" value="1"/>
</dbReference>
<dbReference type="EMBL" id="CP014671">
    <property type="protein sequence ID" value="ANX03549.1"/>
    <property type="molecule type" value="Genomic_DNA"/>
</dbReference>
<dbReference type="InterPro" id="IPR036183">
    <property type="entry name" value="YajQ-like_sf"/>
</dbReference>
<sequence>MPSFDVVSKADLHEVANAVDQTNRELTTRFDFKDSGARVTLKEEVMTAEAPNRFQIEQLLEVLRMRMAKRGVDLKSLDYGKVQEVGQRATQTITVRQGIDADHARKLVKLIKDAKLRVQTAIQGDELRVSGKNRDDLQTVIALLRKQEDFDLPLQFVNFRD</sequence>